<dbReference type="InterPro" id="IPR049450">
    <property type="entry name" value="ACOT8-like_C"/>
</dbReference>
<dbReference type="InterPro" id="IPR049449">
    <property type="entry name" value="TesB_ACOT8-like_N"/>
</dbReference>
<evidence type="ECO:0000313" key="5">
    <source>
        <dbReference type="Proteomes" id="UP001500665"/>
    </source>
</evidence>
<reference evidence="5" key="1">
    <citation type="journal article" date="2019" name="Int. J. Syst. Evol. Microbiol.">
        <title>The Global Catalogue of Microorganisms (GCM) 10K type strain sequencing project: providing services to taxonomists for standard genome sequencing and annotation.</title>
        <authorList>
            <consortium name="The Broad Institute Genomics Platform"/>
            <consortium name="The Broad Institute Genome Sequencing Center for Infectious Disease"/>
            <person name="Wu L."/>
            <person name="Ma J."/>
        </authorList>
    </citation>
    <scope>NUCLEOTIDE SEQUENCE [LARGE SCALE GENOMIC DNA]</scope>
    <source>
        <strain evidence="5">JCM 10696</strain>
    </source>
</reference>
<dbReference type="Pfam" id="PF20789">
    <property type="entry name" value="4HBT_3C"/>
    <property type="match status" value="1"/>
</dbReference>
<evidence type="ECO:0000256" key="1">
    <source>
        <dbReference type="SAM" id="MobiDB-lite"/>
    </source>
</evidence>
<evidence type="ECO:0000313" key="4">
    <source>
        <dbReference type="EMBL" id="GAA0965036.1"/>
    </source>
</evidence>
<dbReference type="PANTHER" id="PTHR38110">
    <property type="entry name" value="CHROMOSOME 23, WHOLE GENOME SHOTGUN SEQUENCE"/>
    <property type="match status" value="1"/>
</dbReference>
<dbReference type="InterPro" id="IPR029069">
    <property type="entry name" value="HotDog_dom_sf"/>
</dbReference>
<keyword evidence="5" id="KW-1185">Reference proteome</keyword>
<dbReference type="InterPro" id="IPR052389">
    <property type="entry name" value="Sec_Metab_Biosynth-Assoc"/>
</dbReference>
<sequence>MTTFSETTAVSPLGEGRYRAELGDAFGFETKPGGPVVLNGGYLMAVLMRAAVAESEHEHPVSTAVSFLRPGLPGPAEVVVERRREGRTASMLRASLVQGGEPLLDALVTTGTLDPDAKPAYVGEQPPMPAPEDCPPPGRARPKKGFPAQVDMRFDPAVMGWLDGDFTGRPEMRAHVRLQDGDDPDPYVLALAIDALIPVVTNAGFPGWSPTVELTWHLRALPAPGWLAVHGTGRMVNDGWSDENVEIWDAAGNLVAQSRQLARAARTRK</sequence>
<evidence type="ECO:0000259" key="3">
    <source>
        <dbReference type="Pfam" id="PF20789"/>
    </source>
</evidence>
<proteinExistence type="predicted"/>
<gene>
    <name evidence="4" type="ORF">GCM10009550_64310</name>
</gene>
<dbReference type="Proteomes" id="UP001500665">
    <property type="component" value="Unassembled WGS sequence"/>
</dbReference>
<evidence type="ECO:0000259" key="2">
    <source>
        <dbReference type="Pfam" id="PF13622"/>
    </source>
</evidence>
<organism evidence="4 5">
    <name type="scientific">Actinocorallia libanotica</name>
    <dbReference type="NCBI Taxonomy" id="46162"/>
    <lineage>
        <taxon>Bacteria</taxon>
        <taxon>Bacillati</taxon>
        <taxon>Actinomycetota</taxon>
        <taxon>Actinomycetes</taxon>
        <taxon>Streptosporangiales</taxon>
        <taxon>Thermomonosporaceae</taxon>
        <taxon>Actinocorallia</taxon>
    </lineage>
</organism>
<dbReference type="Gene3D" id="2.40.160.210">
    <property type="entry name" value="Acyl-CoA thioesterase, double hotdog domain"/>
    <property type="match status" value="1"/>
</dbReference>
<accession>A0ABP4CBQ6</accession>
<feature type="region of interest" description="Disordered" evidence="1">
    <location>
        <begin position="119"/>
        <end position="142"/>
    </location>
</feature>
<feature type="domain" description="Acyl-CoA thioesterase-like C-terminal" evidence="3">
    <location>
        <begin position="131"/>
        <end position="262"/>
    </location>
</feature>
<dbReference type="RefSeq" id="WP_344245229.1">
    <property type="nucleotide sequence ID" value="NZ_BAAAHH010000036.1"/>
</dbReference>
<dbReference type="PANTHER" id="PTHR38110:SF1">
    <property type="entry name" value="THIOESTERASE DOMAIN-CONTAINING PROTEIN"/>
    <property type="match status" value="1"/>
</dbReference>
<dbReference type="EMBL" id="BAAAHH010000036">
    <property type="protein sequence ID" value="GAA0965036.1"/>
    <property type="molecule type" value="Genomic_DNA"/>
</dbReference>
<comment type="caution">
    <text evidence="4">The sequence shown here is derived from an EMBL/GenBank/DDBJ whole genome shotgun (WGS) entry which is preliminary data.</text>
</comment>
<name>A0ABP4CBQ6_9ACTN</name>
<feature type="compositionally biased region" description="Pro residues" evidence="1">
    <location>
        <begin position="126"/>
        <end position="139"/>
    </location>
</feature>
<dbReference type="SUPFAM" id="SSF54637">
    <property type="entry name" value="Thioesterase/thiol ester dehydrase-isomerase"/>
    <property type="match status" value="2"/>
</dbReference>
<protein>
    <submittedName>
        <fullName evidence="4">Thioesterase family protein</fullName>
    </submittedName>
</protein>
<dbReference type="Pfam" id="PF13622">
    <property type="entry name" value="4HBT_3"/>
    <property type="match status" value="1"/>
</dbReference>
<dbReference type="InterPro" id="IPR042171">
    <property type="entry name" value="Acyl-CoA_hotdog"/>
</dbReference>
<feature type="domain" description="Acyl-CoA thioesterase-like N-terminal HotDog" evidence="2">
    <location>
        <begin position="37"/>
        <end position="110"/>
    </location>
</feature>